<dbReference type="FunFam" id="3.40.50.620:FF:000021">
    <property type="entry name" value="Riboflavin biosynthesis protein"/>
    <property type="match status" value="1"/>
</dbReference>
<name>C0QSS7_PERMH</name>
<dbReference type="KEGG" id="pmx:PERMA_1970"/>
<dbReference type="OrthoDB" id="9803667at2"/>
<evidence type="ECO:0000256" key="11">
    <source>
        <dbReference type="ARBA" id="ARBA00022840"/>
    </source>
</evidence>
<keyword evidence="10 15" id="KW-0274">FAD</keyword>
<evidence type="ECO:0000256" key="1">
    <source>
        <dbReference type="ARBA" id="ARBA00002121"/>
    </source>
</evidence>
<comment type="catalytic activity">
    <reaction evidence="13 15">
        <text>riboflavin + ATP = FMN + ADP + H(+)</text>
        <dbReference type="Rhea" id="RHEA:14357"/>
        <dbReference type="ChEBI" id="CHEBI:15378"/>
        <dbReference type="ChEBI" id="CHEBI:30616"/>
        <dbReference type="ChEBI" id="CHEBI:57986"/>
        <dbReference type="ChEBI" id="CHEBI:58210"/>
        <dbReference type="ChEBI" id="CHEBI:456216"/>
        <dbReference type="EC" id="2.7.1.26"/>
    </reaction>
</comment>
<dbReference type="HOGENOM" id="CLU_048437_0_1_0"/>
<evidence type="ECO:0000256" key="14">
    <source>
        <dbReference type="ARBA" id="ARBA00049494"/>
    </source>
</evidence>
<evidence type="ECO:0000313" key="17">
    <source>
        <dbReference type="EMBL" id="ACO03157.1"/>
    </source>
</evidence>
<accession>C0QSS7</accession>
<evidence type="ECO:0000259" key="16">
    <source>
        <dbReference type="SMART" id="SM00904"/>
    </source>
</evidence>
<dbReference type="EMBL" id="CP001230">
    <property type="protein sequence ID" value="ACO03157.1"/>
    <property type="molecule type" value="Genomic_DNA"/>
</dbReference>
<reference evidence="17 18" key="1">
    <citation type="journal article" date="2009" name="J. Bacteriol.">
        <title>Complete and draft genome sequences of six members of the Aquificales.</title>
        <authorList>
            <person name="Reysenbach A.L."/>
            <person name="Hamamura N."/>
            <person name="Podar M."/>
            <person name="Griffiths E."/>
            <person name="Ferreira S."/>
            <person name="Hochstein R."/>
            <person name="Heidelberg J."/>
            <person name="Johnson J."/>
            <person name="Mead D."/>
            <person name="Pohorille A."/>
            <person name="Sarmiento M."/>
            <person name="Schweighofer K."/>
            <person name="Seshadri R."/>
            <person name="Voytek M.A."/>
        </authorList>
    </citation>
    <scope>NUCLEOTIDE SEQUENCE [LARGE SCALE GENOMIC DNA]</scope>
    <source>
        <strain evidence="18">DSM 14350 / EX-H1</strain>
    </source>
</reference>
<evidence type="ECO:0000256" key="13">
    <source>
        <dbReference type="ARBA" id="ARBA00047880"/>
    </source>
</evidence>
<dbReference type="UniPathway" id="UPA00277">
    <property type="reaction ID" value="UER00407"/>
</dbReference>
<evidence type="ECO:0000256" key="10">
    <source>
        <dbReference type="ARBA" id="ARBA00022827"/>
    </source>
</evidence>
<proteinExistence type="inferred from homology"/>
<dbReference type="InterPro" id="IPR002606">
    <property type="entry name" value="Riboflavin_kinase_bac"/>
</dbReference>
<dbReference type="CDD" id="cd02064">
    <property type="entry name" value="FAD_synthetase_N"/>
    <property type="match status" value="1"/>
</dbReference>
<keyword evidence="11 15" id="KW-0067">ATP-binding</keyword>
<dbReference type="InterPro" id="IPR014729">
    <property type="entry name" value="Rossmann-like_a/b/a_fold"/>
</dbReference>
<dbReference type="NCBIfam" id="TIGR00125">
    <property type="entry name" value="cyt_tran_rel"/>
    <property type="match status" value="1"/>
</dbReference>
<evidence type="ECO:0000256" key="7">
    <source>
        <dbReference type="ARBA" id="ARBA00022695"/>
    </source>
</evidence>
<evidence type="ECO:0000256" key="5">
    <source>
        <dbReference type="ARBA" id="ARBA00022643"/>
    </source>
</evidence>
<organism evidence="17 18">
    <name type="scientific">Persephonella marina (strain DSM 14350 / EX-H1)</name>
    <dbReference type="NCBI Taxonomy" id="123214"/>
    <lineage>
        <taxon>Bacteria</taxon>
        <taxon>Pseudomonadati</taxon>
        <taxon>Aquificota</taxon>
        <taxon>Aquificia</taxon>
        <taxon>Aquificales</taxon>
        <taxon>Hydrogenothermaceae</taxon>
        <taxon>Persephonella</taxon>
    </lineage>
</organism>
<evidence type="ECO:0000313" key="18">
    <source>
        <dbReference type="Proteomes" id="UP000001366"/>
    </source>
</evidence>
<dbReference type="UniPathway" id="UPA00276">
    <property type="reaction ID" value="UER00406"/>
</dbReference>
<dbReference type="RefSeq" id="WP_012675396.1">
    <property type="nucleotide sequence ID" value="NC_012440.1"/>
</dbReference>
<gene>
    <name evidence="17" type="primary">ribF</name>
    <name evidence="17" type="ordered locus">PERMA_1970</name>
</gene>
<keyword evidence="9 15" id="KW-0418">Kinase</keyword>
<dbReference type="NCBIfam" id="TIGR00083">
    <property type="entry name" value="ribF"/>
    <property type="match status" value="1"/>
</dbReference>
<evidence type="ECO:0000256" key="3">
    <source>
        <dbReference type="ARBA" id="ARBA00005201"/>
    </source>
</evidence>
<dbReference type="Pfam" id="PF06574">
    <property type="entry name" value="FAD_syn"/>
    <property type="match status" value="1"/>
</dbReference>
<comment type="similarity">
    <text evidence="15">Belongs to the ribF family.</text>
</comment>
<dbReference type="SUPFAM" id="SSF52374">
    <property type="entry name" value="Nucleotidylyl transferase"/>
    <property type="match status" value="1"/>
</dbReference>
<dbReference type="SUPFAM" id="SSF82114">
    <property type="entry name" value="Riboflavin kinase-like"/>
    <property type="match status" value="1"/>
</dbReference>
<dbReference type="Pfam" id="PF01687">
    <property type="entry name" value="Flavokinase"/>
    <property type="match status" value="1"/>
</dbReference>
<dbReference type="GO" id="GO:0005524">
    <property type="term" value="F:ATP binding"/>
    <property type="evidence" value="ECO:0007669"/>
    <property type="project" value="UniProtKB-UniRule"/>
</dbReference>
<dbReference type="PaxDb" id="123214-PERMA_1970"/>
<evidence type="ECO:0000256" key="9">
    <source>
        <dbReference type="ARBA" id="ARBA00022777"/>
    </source>
</evidence>
<evidence type="ECO:0000256" key="2">
    <source>
        <dbReference type="ARBA" id="ARBA00004726"/>
    </source>
</evidence>
<keyword evidence="6 15" id="KW-0808">Transferase</keyword>
<dbReference type="PANTHER" id="PTHR22749:SF6">
    <property type="entry name" value="RIBOFLAVIN KINASE"/>
    <property type="match status" value="1"/>
</dbReference>
<evidence type="ECO:0000256" key="6">
    <source>
        <dbReference type="ARBA" id="ARBA00022679"/>
    </source>
</evidence>
<dbReference type="PIRSF" id="PIRSF004491">
    <property type="entry name" value="FAD_Synth"/>
    <property type="match status" value="1"/>
</dbReference>
<evidence type="ECO:0000256" key="15">
    <source>
        <dbReference type="PIRNR" id="PIRNR004491"/>
    </source>
</evidence>
<dbReference type="EC" id="2.7.1.26" evidence="15"/>
<dbReference type="NCBIfam" id="NF004162">
    <property type="entry name" value="PRK05627.1-5"/>
    <property type="match status" value="1"/>
</dbReference>
<dbReference type="EC" id="2.7.7.2" evidence="15"/>
<dbReference type="InterPro" id="IPR015864">
    <property type="entry name" value="FAD_synthase"/>
</dbReference>
<dbReference type="InterPro" id="IPR015865">
    <property type="entry name" value="Riboflavin_kinase_bac/euk"/>
</dbReference>
<dbReference type="InterPro" id="IPR004821">
    <property type="entry name" value="Cyt_trans-like"/>
</dbReference>
<keyword evidence="8 15" id="KW-0547">Nucleotide-binding</keyword>
<dbReference type="GO" id="GO:0006747">
    <property type="term" value="P:FAD biosynthetic process"/>
    <property type="evidence" value="ECO:0007669"/>
    <property type="project" value="UniProtKB-UniRule"/>
</dbReference>
<dbReference type="GO" id="GO:0009231">
    <property type="term" value="P:riboflavin biosynthetic process"/>
    <property type="evidence" value="ECO:0007669"/>
    <property type="project" value="InterPro"/>
</dbReference>
<dbReference type="InterPro" id="IPR023468">
    <property type="entry name" value="Riboflavin_kinase"/>
</dbReference>
<evidence type="ECO:0000256" key="12">
    <source>
        <dbReference type="ARBA" id="ARBA00023268"/>
    </source>
</evidence>
<comment type="catalytic activity">
    <reaction evidence="14 15">
        <text>FMN + ATP + H(+) = FAD + diphosphate</text>
        <dbReference type="Rhea" id="RHEA:17237"/>
        <dbReference type="ChEBI" id="CHEBI:15378"/>
        <dbReference type="ChEBI" id="CHEBI:30616"/>
        <dbReference type="ChEBI" id="CHEBI:33019"/>
        <dbReference type="ChEBI" id="CHEBI:57692"/>
        <dbReference type="ChEBI" id="CHEBI:58210"/>
        <dbReference type="EC" id="2.7.7.2"/>
    </reaction>
</comment>
<dbReference type="GO" id="GO:0009398">
    <property type="term" value="P:FMN biosynthetic process"/>
    <property type="evidence" value="ECO:0007669"/>
    <property type="project" value="UniProtKB-UniRule"/>
</dbReference>
<comment type="pathway">
    <text evidence="2 15">Cofactor biosynthesis; FAD biosynthesis; FAD from FMN: step 1/1.</text>
</comment>
<keyword evidence="4 15" id="KW-0285">Flavoprotein</keyword>
<dbReference type="Gene3D" id="3.40.50.620">
    <property type="entry name" value="HUPs"/>
    <property type="match status" value="1"/>
</dbReference>
<comment type="pathway">
    <text evidence="3 15">Cofactor biosynthesis; FMN biosynthesis; FMN from riboflavin (ATP route): step 1/1.</text>
</comment>
<dbReference type="SMART" id="SM00904">
    <property type="entry name" value="Flavokinase"/>
    <property type="match status" value="1"/>
</dbReference>
<dbReference type="GO" id="GO:0003919">
    <property type="term" value="F:FMN adenylyltransferase activity"/>
    <property type="evidence" value="ECO:0007669"/>
    <property type="project" value="UniProtKB-UniRule"/>
</dbReference>
<dbReference type="STRING" id="123214.PERMA_1970"/>
<feature type="domain" description="Riboflavin kinase" evidence="16">
    <location>
        <begin position="180"/>
        <end position="303"/>
    </location>
</feature>
<protein>
    <recommendedName>
        <fullName evidence="15">Riboflavin biosynthesis protein</fullName>
    </recommendedName>
    <domain>
        <recommendedName>
            <fullName evidence="15">Riboflavin kinase</fullName>
            <ecNumber evidence="15">2.7.1.26</ecNumber>
        </recommendedName>
        <alternativeName>
            <fullName evidence="15">Flavokinase</fullName>
        </alternativeName>
    </domain>
    <domain>
        <recommendedName>
            <fullName evidence="15">FMN adenylyltransferase</fullName>
            <ecNumber evidence="15">2.7.7.2</ecNumber>
        </recommendedName>
        <alternativeName>
            <fullName evidence="15">FAD pyrophosphorylase</fullName>
        </alternativeName>
        <alternativeName>
            <fullName evidence="15">FAD synthase</fullName>
        </alternativeName>
    </domain>
</protein>
<sequence length="306" mass="35252">MKVITDRDLPLNEKTVCTIGSFDGFHKGHVEILNLVKKRAKEKNLRSLVITFDPHPKKFLNPDKAPCLITDINTKIDLLSRKSIDFVYVIKFDQNFLKKTADQFLRFLVEKLGCRHIIVGYDWRFGYMKEGDIEYAKRKSEELGFTIEVVDPIKEDGERISSTLIRSLLREGKIKEASKYLGRDYCIKGRIVKGDGKGKDLGFPTINIIPPPDLCLKKGVYAGYVSFNCDQHPAVINFGYRPTVDGKKLFIEAHVIDKNINPESEYVRIFFKEYIRPEKKFEDTKQLSDQIKEDIEAAKKIVEVQV</sequence>
<dbReference type="InterPro" id="IPR023465">
    <property type="entry name" value="Riboflavin_kinase_dom_sf"/>
</dbReference>
<dbReference type="PANTHER" id="PTHR22749">
    <property type="entry name" value="RIBOFLAVIN KINASE/FMN ADENYLYLTRANSFERASE"/>
    <property type="match status" value="1"/>
</dbReference>
<evidence type="ECO:0000256" key="8">
    <source>
        <dbReference type="ARBA" id="ARBA00022741"/>
    </source>
</evidence>
<dbReference type="GO" id="GO:0008531">
    <property type="term" value="F:riboflavin kinase activity"/>
    <property type="evidence" value="ECO:0007669"/>
    <property type="project" value="UniProtKB-UniRule"/>
</dbReference>
<dbReference type="Proteomes" id="UP000001366">
    <property type="component" value="Chromosome"/>
</dbReference>
<comment type="function">
    <text evidence="1">Catalyzes the phosphorylation of riboflavin to FMN followed by the adenylation of FMN to FAD.</text>
</comment>
<keyword evidence="18" id="KW-1185">Reference proteome</keyword>
<evidence type="ECO:0000256" key="4">
    <source>
        <dbReference type="ARBA" id="ARBA00022630"/>
    </source>
</evidence>
<keyword evidence="5 15" id="KW-0288">FMN</keyword>
<keyword evidence="12" id="KW-0511">Multifunctional enzyme</keyword>
<dbReference type="eggNOG" id="COG0196">
    <property type="taxonomic scope" value="Bacteria"/>
</dbReference>
<keyword evidence="7 15" id="KW-0548">Nucleotidyltransferase</keyword>
<dbReference type="AlphaFoldDB" id="C0QSS7"/>
<dbReference type="Gene3D" id="2.40.30.30">
    <property type="entry name" value="Riboflavin kinase-like"/>
    <property type="match status" value="1"/>
</dbReference>